<comment type="caution">
    <text evidence="1">The sequence shown here is derived from an EMBL/GenBank/DDBJ whole genome shotgun (WGS) entry which is preliminary data.</text>
</comment>
<reference evidence="2" key="1">
    <citation type="journal article" date="2019" name="Int. J. Syst. Evol. Microbiol.">
        <title>The Global Catalogue of Microorganisms (GCM) 10K type strain sequencing project: providing services to taxonomists for standard genome sequencing and annotation.</title>
        <authorList>
            <consortium name="The Broad Institute Genomics Platform"/>
            <consortium name="The Broad Institute Genome Sequencing Center for Infectious Disease"/>
            <person name="Wu L."/>
            <person name="Ma J."/>
        </authorList>
    </citation>
    <scope>NUCLEOTIDE SEQUENCE [LARGE SCALE GENOMIC DNA]</scope>
    <source>
        <strain evidence="2">CCUG 61485</strain>
    </source>
</reference>
<evidence type="ECO:0000313" key="1">
    <source>
        <dbReference type="EMBL" id="MFD1314760.1"/>
    </source>
</evidence>
<evidence type="ECO:0000313" key="2">
    <source>
        <dbReference type="Proteomes" id="UP001597201"/>
    </source>
</evidence>
<proteinExistence type="predicted"/>
<accession>A0ABW3Y020</accession>
<keyword evidence="2" id="KW-1185">Reference proteome</keyword>
<sequence>MIRLFLLLFFFSTFCFGQTIIFDASNKWVLPLGRNSEATEKLKYPLRVELKAKKLKLFYPDQNRFYYEQLETPIESVRELNVDGRTFFMLEFFRDGLTHYFRITKDHDPNYGILYGIEIPQIENGVVIAYETFY</sequence>
<name>A0ABW3Y020_9FLAO</name>
<dbReference type="EMBL" id="JBHTMY010000002">
    <property type="protein sequence ID" value="MFD1314760.1"/>
    <property type="molecule type" value="Genomic_DNA"/>
</dbReference>
<dbReference type="Proteomes" id="UP001597201">
    <property type="component" value="Unassembled WGS sequence"/>
</dbReference>
<gene>
    <name evidence="1" type="ORF">ACFQ39_03955</name>
</gene>
<protein>
    <submittedName>
        <fullName evidence="1">Uncharacterized protein</fullName>
    </submittedName>
</protein>
<dbReference type="RefSeq" id="WP_377176674.1">
    <property type="nucleotide sequence ID" value="NZ_JBHTMY010000002.1"/>
</dbReference>
<organism evidence="1 2">
    <name type="scientific">Namhaeicola litoreus</name>
    <dbReference type="NCBI Taxonomy" id="1052145"/>
    <lineage>
        <taxon>Bacteria</taxon>
        <taxon>Pseudomonadati</taxon>
        <taxon>Bacteroidota</taxon>
        <taxon>Flavobacteriia</taxon>
        <taxon>Flavobacteriales</taxon>
        <taxon>Flavobacteriaceae</taxon>
        <taxon>Namhaeicola</taxon>
    </lineage>
</organism>